<proteinExistence type="inferred from homology"/>
<sequence length="286" mass="32068">MATTKLSERARTGFAKGLLYDQHRPSYPANAVTKLLDSAGVRGVRDARMVDLASGTGKFTELLAAREEAFDILAVEPHAGMRSGLERKHLPRVDSRDGSSTAIPAADGTIDAVFAAQAFHWFANQESLREIHRVLKPGGVLGMIWNIEDYNQTKSATMTTTWESKLHDLTWTFDDNEPRFRHEKWKQVFDNQIKSTPLTILTSANPLFSLPLGEVEVKFTTWLSKESLWSRYSTLSQIAVLEGEELENTKRTFTEIVNGDDVETNEKGEIPVHGVTFMAWTSKIPE</sequence>
<dbReference type="AlphaFoldDB" id="A0A6A6R418"/>
<dbReference type="PANTHER" id="PTHR44942:SF4">
    <property type="entry name" value="METHYLTRANSFERASE TYPE 11 DOMAIN-CONTAINING PROTEIN"/>
    <property type="match status" value="1"/>
</dbReference>
<accession>A0A6A6R418</accession>
<protein>
    <submittedName>
        <fullName evidence="5">S-adenosyl-L-methionine-dependent methyltransferase</fullName>
    </submittedName>
</protein>
<dbReference type="InterPro" id="IPR051052">
    <property type="entry name" value="Diverse_substrate_MTase"/>
</dbReference>
<comment type="similarity">
    <text evidence="1">Belongs to the methyltransferase superfamily.</text>
</comment>
<dbReference type="InterPro" id="IPR013216">
    <property type="entry name" value="Methyltransf_11"/>
</dbReference>
<organism evidence="5 6">
    <name type="scientific">Lophium mytilinum</name>
    <dbReference type="NCBI Taxonomy" id="390894"/>
    <lineage>
        <taxon>Eukaryota</taxon>
        <taxon>Fungi</taxon>
        <taxon>Dikarya</taxon>
        <taxon>Ascomycota</taxon>
        <taxon>Pezizomycotina</taxon>
        <taxon>Dothideomycetes</taxon>
        <taxon>Pleosporomycetidae</taxon>
        <taxon>Mytilinidiales</taxon>
        <taxon>Mytilinidiaceae</taxon>
        <taxon>Lophium</taxon>
    </lineage>
</organism>
<evidence type="ECO:0000313" key="6">
    <source>
        <dbReference type="Proteomes" id="UP000799750"/>
    </source>
</evidence>
<dbReference type="CDD" id="cd02440">
    <property type="entry name" value="AdoMet_MTases"/>
    <property type="match status" value="1"/>
</dbReference>
<dbReference type="Gene3D" id="3.40.50.150">
    <property type="entry name" value="Vaccinia Virus protein VP39"/>
    <property type="match status" value="1"/>
</dbReference>
<evidence type="ECO:0000256" key="3">
    <source>
        <dbReference type="ARBA" id="ARBA00022679"/>
    </source>
</evidence>
<reference evidence="5" key="1">
    <citation type="journal article" date="2020" name="Stud. Mycol.">
        <title>101 Dothideomycetes genomes: a test case for predicting lifestyles and emergence of pathogens.</title>
        <authorList>
            <person name="Haridas S."/>
            <person name="Albert R."/>
            <person name="Binder M."/>
            <person name="Bloem J."/>
            <person name="Labutti K."/>
            <person name="Salamov A."/>
            <person name="Andreopoulos B."/>
            <person name="Baker S."/>
            <person name="Barry K."/>
            <person name="Bills G."/>
            <person name="Bluhm B."/>
            <person name="Cannon C."/>
            <person name="Castanera R."/>
            <person name="Culley D."/>
            <person name="Daum C."/>
            <person name="Ezra D."/>
            <person name="Gonzalez J."/>
            <person name="Henrissat B."/>
            <person name="Kuo A."/>
            <person name="Liang C."/>
            <person name="Lipzen A."/>
            <person name="Lutzoni F."/>
            <person name="Magnuson J."/>
            <person name="Mondo S."/>
            <person name="Nolan M."/>
            <person name="Ohm R."/>
            <person name="Pangilinan J."/>
            <person name="Park H.-J."/>
            <person name="Ramirez L."/>
            <person name="Alfaro M."/>
            <person name="Sun H."/>
            <person name="Tritt A."/>
            <person name="Yoshinaga Y."/>
            <person name="Zwiers L.-H."/>
            <person name="Turgeon B."/>
            <person name="Goodwin S."/>
            <person name="Spatafora J."/>
            <person name="Crous P."/>
            <person name="Grigoriev I."/>
        </authorList>
    </citation>
    <scope>NUCLEOTIDE SEQUENCE</scope>
    <source>
        <strain evidence="5">CBS 269.34</strain>
    </source>
</reference>
<dbReference type="Proteomes" id="UP000799750">
    <property type="component" value="Unassembled WGS sequence"/>
</dbReference>
<dbReference type="Pfam" id="PF08241">
    <property type="entry name" value="Methyltransf_11"/>
    <property type="match status" value="1"/>
</dbReference>
<dbReference type="PANTHER" id="PTHR44942">
    <property type="entry name" value="METHYLTRANSF_11 DOMAIN-CONTAINING PROTEIN"/>
    <property type="match status" value="1"/>
</dbReference>
<dbReference type="GO" id="GO:0032259">
    <property type="term" value="P:methylation"/>
    <property type="evidence" value="ECO:0007669"/>
    <property type="project" value="UniProtKB-KW"/>
</dbReference>
<feature type="domain" description="Methyltransferase type 11" evidence="4">
    <location>
        <begin position="50"/>
        <end position="141"/>
    </location>
</feature>
<keyword evidence="6" id="KW-1185">Reference proteome</keyword>
<evidence type="ECO:0000256" key="1">
    <source>
        <dbReference type="ARBA" id="ARBA00008361"/>
    </source>
</evidence>
<dbReference type="GO" id="GO:0008757">
    <property type="term" value="F:S-adenosylmethionine-dependent methyltransferase activity"/>
    <property type="evidence" value="ECO:0007669"/>
    <property type="project" value="InterPro"/>
</dbReference>
<evidence type="ECO:0000313" key="5">
    <source>
        <dbReference type="EMBL" id="KAF2499471.1"/>
    </source>
</evidence>
<dbReference type="InterPro" id="IPR029063">
    <property type="entry name" value="SAM-dependent_MTases_sf"/>
</dbReference>
<keyword evidence="3 5" id="KW-0808">Transferase</keyword>
<name>A0A6A6R418_9PEZI</name>
<evidence type="ECO:0000259" key="4">
    <source>
        <dbReference type="Pfam" id="PF08241"/>
    </source>
</evidence>
<dbReference type="OrthoDB" id="10027013at2759"/>
<gene>
    <name evidence="5" type="ORF">BU16DRAFT_523953</name>
</gene>
<dbReference type="EMBL" id="MU004184">
    <property type="protein sequence ID" value="KAF2499471.1"/>
    <property type="molecule type" value="Genomic_DNA"/>
</dbReference>
<evidence type="ECO:0000256" key="2">
    <source>
        <dbReference type="ARBA" id="ARBA00022603"/>
    </source>
</evidence>
<dbReference type="SUPFAM" id="SSF53335">
    <property type="entry name" value="S-adenosyl-L-methionine-dependent methyltransferases"/>
    <property type="match status" value="1"/>
</dbReference>
<keyword evidence="2 5" id="KW-0489">Methyltransferase</keyword>